<feature type="region of interest" description="Disordered" evidence="6">
    <location>
        <begin position="1"/>
        <end position="39"/>
    </location>
</feature>
<evidence type="ECO:0000313" key="10">
    <source>
        <dbReference type="Proteomes" id="UP000250006"/>
    </source>
</evidence>
<evidence type="ECO:0000256" key="5">
    <source>
        <dbReference type="ARBA" id="ARBA00023136"/>
    </source>
</evidence>
<name>A0ABY1VLI7_9ACTO</name>
<feature type="transmembrane region" description="Helical" evidence="7">
    <location>
        <begin position="72"/>
        <end position="95"/>
    </location>
</feature>
<dbReference type="InterPro" id="IPR052159">
    <property type="entry name" value="Competence_DNA_uptake"/>
</dbReference>
<dbReference type="NCBIfam" id="TIGR00360">
    <property type="entry name" value="ComEC_N-term"/>
    <property type="match status" value="1"/>
</dbReference>
<organism evidence="9 10">
    <name type="scientific">Actinomyces bovis</name>
    <dbReference type="NCBI Taxonomy" id="1658"/>
    <lineage>
        <taxon>Bacteria</taxon>
        <taxon>Bacillati</taxon>
        <taxon>Actinomycetota</taxon>
        <taxon>Actinomycetes</taxon>
        <taxon>Actinomycetales</taxon>
        <taxon>Actinomycetaceae</taxon>
        <taxon>Actinomyces</taxon>
    </lineage>
</organism>
<feature type="transmembrane region" description="Helical" evidence="7">
    <location>
        <begin position="306"/>
        <end position="328"/>
    </location>
</feature>
<gene>
    <name evidence="9" type="ORF">NCTC11535_00181</name>
</gene>
<reference evidence="9 10" key="1">
    <citation type="submission" date="2018-06" db="EMBL/GenBank/DDBJ databases">
        <authorList>
            <consortium name="Pathogen Informatics"/>
            <person name="Doyle S."/>
        </authorList>
    </citation>
    <scope>NUCLEOTIDE SEQUENCE [LARGE SCALE GENOMIC DNA]</scope>
    <source>
        <strain evidence="9 10">NCTC11535</strain>
    </source>
</reference>
<evidence type="ECO:0000313" key="9">
    <source>
        <dbReference type="EMBL" id="SPT52532.1"/>
    </source>
</evidence>
<keyword evidence="5 7" id="KW-0472">Membrane</keyword>
<keyword evidence="10" id="KW-1185">Reference proteome</keyword>
<sequence>MTASDHLPTAAPTNAATSTADTANPAPPKPQKQQALASSSDAPAALDLRLAPPALAAWGTAWVAVTATGPGAWIKLALACLAASLTALILLQLTARFRPPRHRHDPRPGTEKLPTASMGSVSASLLLTAVAVVATLLVTSAQLAARQADPLTQAAAAGQPVTVVATLTQAPRPVIGGHGSVFTELQLQSVDGRPSCLTARVIARGSWARLRMGEQIRLRTTLKPTQPGERAAVFITGAQARALAPPSGLTGAVEGLRAQIRRVLEDLRPPGPAPPEGSRELVLGLALGDDSALPVTLREDLRTVSLTHLTAVSGQHVAIVLGLVLPALGVLPRRIRALVGLLVLAVLVVLVRPGGSVLRAATMGTVLLLGVALGRRSVALPALFTGVLVLLLLDPWQARDYGFALSVVATAAILLGARPLEAWLSRLLPPWLALALAIPLVAQLACAPLLVLLRPTWSPWAVLANVLAAPPVAVATVSGLVASLLAPVLPSLAGLLALPALAGCAWIVAVARWTAALPGASLPWPAGLPGALLLLGFEAAGVLAARRWWAWRRARRRRRQARLWEG</sequence>
<accession>A0ABY1VLI7</accession>
<evidence type="ECO:0000259" key="8">
    <source>
        <dbReference type="Pfam" id="PF03772"/>
    </source>
</evidence>
<evidence type="ECO:0000256" key="1">
    <source>
        <dbReference type="ARBA" id="ARBA00004651"/>
    </source>
</evidence>
<feature type="transmembrane region" description="Helical" evidence="7">
    <location>
        <begin position="402"/>
        <end position="420"/>
    </location>
</feature>
<feature type="transmembrane region" description="Helical" evidence="7">
    <location>
        <begin position="378"/>
        <end position="396"/>
    </location>
</feature>
<feature type="transmembrane region" description="Helical" evidence="7">
    <location>
        <begin position="492"/>
        <end position="515"/>
    </location>
</feature>
<dbReference type="PANTHER" id="PTHR30619">
    <property type="entry name" value="DNA INTERNALIZATION/COMPETENCE PROTEIN COMEC/REC2"/>
    <property type="match status" value="1"/>
</dbReference>
<keyword evidence="3 7" id="KW-0812">Transmembrane</keyword>
<evidence type="ECO:0000256" key="7">
    <source>
        <dbReference type="SAM" id="Phobius"/>
    </source>
</evidence>
<evidence type="ECO:0000256" key="6">
    <source>
        <dbReference type="SAM" id="MobiDB-lite"/>
    </source>
</evidence>
<dbReference type="InterPro" id="IPR004477">
    <property type="entry name" value="ComEC_N"/>
</dbReference>
<evidence type="ECO:0000256" key="3">
    <source>
        <dbReference type="ARBA" id="ARBA00022692"/>
    </source>
</evidence>
<comment type="caution">
    <text evidence="9">The sequence shown here is derived from an EMBL/GenBank/DDBJ whole genome shotgun (WGS) entry which is preliminary data.</text>
</comment>
<dbReference type="Pfam" id="PF03772">
    <property type="entry name" value="Competence"/>
    <property type="match status" value="1"/>
</dbReference>
<feature type="domain" description="ComEC/Rec2-related protein" evidence="8">
    <location>
        <begin position="285"/>
        <end position="537"/>
    </location>
</feature>
<keyword evidence="4 7" id="KW-1133">Transmembrane helix</keyword>
<evidence type="ECO:0000256" key="4">
    <source>
        <dbReference type="ARBA" id="ARBA00022989"/>
    </source>
</evidence>
<keyword evidence="2" id="KW-1003">Cell membrane</keyword>
<protein>
    <submittedName>
        <fullName evidence="9">DNA internalization-related competence protein ComEC/Rec2</fullName>
    </submittedName>
</protein>
<feature type="transmembrane region" description="Helical" evidence="7">
    <location>
        <begin position="116"/>
        <end position="138"/>
    </location>
</feature>
<feature type="compositionally biased region" description="Low complexity" evidence="6">
    <location>
        <begin position="8"/>
        <end position="24"/>
    </location>
</feature>
<feature type="transmembrane region" description="Helical" evidence="7">
    <location>
        <begin position="459"/>
        <end position="485"/>
    </location>
</feature>
<dbReference type="Proteomes" id="UP000250006">
    <property type="component" value="Unassembled WGS sequence"/>
</dbReference>
<feature type="transmembrane region" description="Helical" evidence="7">
    <location>
        <begin position="432"/>
        <end position="453"/>
    </location>
</feature>
<feature type="transmembrane region" description="Helical" evidence="7">
    <location>
        <begin position="335"/>
        <end position="351"/>
    </location>
</feature>
<comment type="subcellular location">
    <subcellularLocation>
        <location evidence="1">Cell membrane</location>
        <topology evidence="1">Multi-pass membrane protein</topology>
    </subcellularLocation>
</comment>
<evidence type="ECO:0000256" key="2">
    <source>
        <dbReference type="ARBA" id="ARBA00022475"/>
    </source>
</evidence>
<feature type="transmembrane region" description="Helical" evidence="7">
    <location>
        <begin position="527"/>
        <end position="549"/>
    </location>
</feature>
<dbReference type="PANTHER" id="PTHR30619:SF7">
    <property type="entry name" value="BETA-LACTAMASE DOMAIN PROTEIN"/>
    <property type="match status" value="1"/>
</dbReference>
<dbReference type="EMBL" id="UAPQ01000001">
    <property type="protein sequence ID" value="SPT52532.1"/>
    <property type="molecule type" value="Genomic_DNA"/>
</dbReference>
<dbReference type="RefSeq" id="WP_111835527.1">
    <property type="nucleotide sequence ID" value="NZ_UAPQ01000001.1"/>
</dbReference>
<proteinExistence type="predicted"/>